<name>A0A2W7RD62_9BACT</name>
<dbReference type="InterPro" id="IPR045275">
    <property type="entry name" value="MscS_archaea/bacteria_type"/>
</dbReference>
<evidence type="ECO:0000256" key="1">
    <source>
        <dbReference type="ARBA" id="ARBA00004651"/>
    </source>
</evidence>
<organism evidence="10 12">
    <name type="scientific">Algoriphagus ratkowskyi</name>
    <dbReference type="NCBI Taxonomy" id="57028"/>
    <lineage>
        <taxon>Bacteria</taxon>
        <taxon>Pseudomonadati</taxon>
        <taxon>Bacteroidota</taxon>
        <taxon>Cytophagia</taxon>
        <taxon>Cytophagales</taxon>
        <taxon>Cyclobacteriaceae</taxon>
        <taxon>Algoriphagus</taxon>
    </lineage>
</organism>
<feature type="domain" description="Mechanosensitive ion channel MscS C-terminal" evidence="9">
    <location>
        <begin position="193"/>
        <end position="278"/>
    </location>
</feature>
<dbReference type="Pfam" id="PF00924">
    <property type="entry name" value="MS_channel_2nd"/>
    <property type="match status" value="1"/>
</dbReference>
<dbReference type="InterPro" id="IPR023408">
    <property type="entry name" value="MscS_beta-dom_sf"/>
</dbReference>
<evidence type="ECO:0000256" key="6">
    <source>
        <dbReference type="ARBA" id="ARBA00023136"/>
    </source>
</evidence>
<feature type="transmembrane region" description="Helical" evidence="7">
    <location>
        <begin position="98"/>
        <end position="116"/>
    </location>
</feature>
<sequence length="296" mass="32465">MLSLGAIFCILTAMEEFEFLSSDWPTVKNWLIIGGSALATFMIFLFLARKSRTLLSRRLVKRMDDDLLANFLAGVFGSIVILIGLLIVFRIIGLTGVISGMLAGAGISAFIIGFALKDIGENFLAGILLAFKRPFRVGDLVDIGGIRGTVLILNLRDTQIKTPDGKDVFIPNANIIKNPLVNFTIDGFLRYDFTVGLDYGSDYRAALSIILEAISTVEGVLTENKKPKAWISDLSESTLNLQVVFWVNTFDRKISDMEVKTDAVISVLTALEKAGINMPAQVLEIKNFQGKSFKTA</sequence>
<evidence type="ECO:0000313" key="13">
    <source>
        <dbReference type="Proteomes" id="UP000321927"/>
    </source>
</evidence>
<dbReference type="InterPro" id="IPR049278">
    <property type="entry name" value="MS_channel_C"/>
</dbReference>
<evidence type="ECO:0000313" key="10">
    <source>
        <dbReference type="EMBL" id="PZX58364.1"/>
    </source>
</evidence>
<dbReference type="SUPFAM" id="SSF82689">
    <property type="entry name" value="Mechanosensitive channel protein MscS (YggB), C-terminal domain"/>
    <property type="match status" value="1"/>
</dbReference>
<dbReference type="PANTHER" id="PTHR30221:SF1">
    <property type="entry name" value="SMALL-CONDUCTANCE MECHANOSENSITIVE CHANNEL"/>
    <property type="match status" value="1"/>
</dbReference>
<feature type="transmembrane region" description="Helical" evidence="7">
    <location>
        <begin position="68"/>
        <end position="92"/>
    </location>
</feature>
<dbReference type="PROSITE" id="PS01246">
    <property type="entry name" value="UPF0003"/>
    <property type="match status" value="1"/>
</dbReference>
<dbReference type="Proteomes" id="UP000321927">
    <property type="component" value="Unassembled WGS sequence"/>
</dbReference>
<dbReference type="SUPFAM" id="SSF50182">
    <property type="entry name" value="Sm-like ribonucleoproteins"/>
    <property type="match status" value="1"/>
</dbReference>
<proteinExistence type="inferred from homology"/>
<dbReference type="EMBL" id="QKZU01000005">
    <property type="protein sequence ID" value="PZX58364.1"/>
    <property type="molecule type" value="Genomic_DNA"/>
</dbReference>
<accession>A0A2W7RD62</accession>
<evidence type="ECO:0000256" key="5">
    <source>
        <dbReference type="ARBA" id="ARBA00022989"/>
    </source>
</evidence>
<dbReference type="Gene3D" id="2.30.30.60">
    <property type="match status" value="1"/>
</dbReference>
<dbReference type="InterPro" id="IPR006686">
    <property type="entry name" value="MscS_channel_CS"/>
</dbReference>
<keyword evidence="6 7" id="KW-0472">Membrane</keyword>
<dbReference type="GO" id="GO:0008381">
    <property type="term" value="F:mechanosensitive monoatomic ion channel activity"/>
    <property type="evidence" value="ECO:0007669"/>
    <property type="project" value="InterPro"/>
</dbReference>
<dbReference type="Gene3D" id="3.30.70.100">
    <property type="match status" value="1"/>
</dbReference>
<evidence type="ECO:0000256" key="7">
    <source>
        <dbReference type="SAM" id="Phobius"/>
    </source>
</evidence>
<dbReference type="Proteomes" id="UP000249115">
    <property type="component" value="Unassembled WGS sequence"/>
</dbReference>
<protein>
    <submittedName>
        <fullName evidence="11">Mechanosensitive ion channel family protein</fullName>
    </submittedName>
    <submittedName>
        <fullName evidence="10">Mechanosensitive ion channel-like protein</fullName>
    </submittedName>
</protein>
<comment type="subcellular location">
    <subcellularLocation>
        <location evidence="1">Cell membrane</location>
        <topology evidence="1">Multi-pass membrane protein</topology>
    </subcellularLocation>
</comment>
<evidence type="ECO:0000256" key="4">
    <source>
        <dbReference type="ARBA" id="ARBA00022692"/>
    </source>
</evidence>
<evidence type="ECO:0000259" key="8">
    <source>
        <dbReference type="Pfam" id="PF00924"/>
    </source>
</evidence>
<dbReference type="GO" id="GO:0005886">
    <property type="term" value="C:plasma membrane"/>
    <property type="evidence" value="ECO:0007669"/>
    <property type="project" value="UniProtKB-SubCell"/>
</dbReference>
<reference evidence="11 13" key="2">
    <citation type="submission" date="2019-08" db="EMBL/GenBank/DDBJ databases">
        <title>Genome of Algoriphagus ratkowskyi IC026.</title>
        <authorList>
            <person name="Bowman J.P."/>
        </authorList>
    </citation>
    <scope>NUCLEOTIDE SEQUENCE [LARGE SCALE GENOMIC DNA]</scope>
    <source>
        <strain evidence="11 13">IC026</strain>
    </source>
</reference>
<comment type="caution">
    <text evidence="10">The sequence shown here is derived from an EMBL/GenBank/DDBJ whole genome shotgun (WGS) entry which is preliminary data.</text>
</comment>
<dbReference type="InterPro" id="IPR010920">
    <property type="entry name" value="LSM_dom_sf"/>
</dbReference>
<keyword evidence="3" id="KW-1003">Cell membrane</keyword>
<keyword evidence="5 7" id="KW-1133">Transmembrane helix</keyword>
<dbReference type="SUPFAM" id="SSF82861">
    <property type="entry name" value="Mechanosensitive channel protein MscS (YggB), transmembrane region"/>
    <property type="match status" value="1"/>
</dbReference>
<evidence type="ECO:0000313" key="12">
    <source>
        <dbReference type="Proteomes" id="UP000249115"/>
    </source>
</evidence>
<comment type="similarity">
    <text evidence="2">Belongs to the MscS (TC 1.A.23) family.</text>
</comment>
<dbReference type="Pfam" id="PF21082">
    <property type="entry name" value="MS_channel_3rd"/>
    <property type="match status" value="1"/>
</dbReference>
<dbReference type="PANTHER" id="PTHR30221">
    <property type="entry name" value="SMALL-CONDUCTANCE MECHANOSENSITIVE CHANNEL"/>
    <property type="match status" value="1"/>
</dbReference>
<dbReference type="InterPro" id="IPR011066">
    <property type="entry name" value="MscS_channel_C_sf"/>
</dbReference>
<dbReference type="EMBL" id="VORV01000006">
    <property type="protein sequence ID" value="TXD77767.1"/>
    <property type="molecule type" value="Genomic_DNA"/>
</dbReference>
<evidence type="ECO:0000256" key="3">
    <source>
        <dbReference type="ARBA" id="ARBA00022475"/>
    </source>
</evidence>
<keyword evidence="4 7" id="KW-0812">Transmembrane</keyword>
<evidence type="ECO:0000259" key="9">
    <source>
        <dbReference type="Pfam" id="PF21082"/>
    </source>
</evidence>
<dbReference type="AlphaFoldDB" id="A0A2W7RD62"/>
<gene>
    <name evidence="11" type="ORF">ESW18_10360</name>
    <name evidence="10" type="ORF">LV84_01572</name>
</gene>
<evidence type="ECO:0000313" key="11">
    <source>
        <dbReference type="EMBL" id="TXD77767.1"/>
    </source>
</evidence>
<dbReference type="InterPro" id="IPR011014">
    <property type="entry name" value="MscS_channel_TM-2"/>
</dbReference>
<feature type="transmembrane region" description="Helical" evidence="7">
    <location>
        <begin position="30"/>
        <end position="48"/>
    </location>
</feature>
<keyword evidence="13" id="KW-1185">Reference proteome</keyword>
<feature type="domain" description="Mechanosensitive ion channel MscS" evidence="8">
    <location>
        <begin position="121"/>
        <end position="184"/>
    </location>
</feature>
<dbReference type="OrthoDB" id="1522493at2"/>
<evidence type="ECO:0000256" key="2">
    <source>
        <dbReference type="ARBA" id="ARBA00008017"/>
    </source>
</evidence>
<dbReference type="Gene3D" id="1.10.287.1260">
    <property type="match status" value="1"/>
</dbReference>
<reference evidence="10 12" key="1">
    <citation type="submission" date="2018-06" db="EMBL/GenBank/DDBJ databases">
        <title>Genomic Encyclopedia of Archaeal and Bacterial Type Strains, Phase II (KMG-II): from individual species to whole genera.</title>
        <authorList>
            <person name="Goeker M."/>
        </authorList>
    </citation>
    <scope>NUCLEOTIDE SEQUENCE [LARGE SCALE GENOMIC DNA]</scope>
    <source>
        <strain evidence="10 12">DSM 22686</strain>
    </source>
</reference>
<dbReference type="InterPro" id="IPR006685">
    <property type="entry name" value="MscS_channel_2nd"/>
</dbReference>